<feature type="transmembrane region" description="Helical" evidence="1">
    <location>
        <begin position="203"/>
        <end position="223"/>
    </location>
</feature>
<evidence type="ECO:0000256" key="1">
    <source>
        <dbReference type="SAM" id="Phobius"/>
    </source>
</evidence>
<feature type="transmembrane region" description="Helical" evidence="1">
    <location>
        <begin position="243"/>
        <end position="264"/>
    </location>
</feature>
<evidence type="ECO:0000313" key="4">
    <source>
        <dbReference type="Proteomes" id="UP000422108"/>
    </source>
</evidence>
<dbReference type="PROSITE" id="PS50119">
    <property type="entry name" value="ZF_BBOX"/>
    <property type="match status" value="1"/>
</dbReference>
<name>A0A5K8A9R3_9BACT</name>
<keyword evidence="1" id="KW-1133">Transmembrane helix</keyword>
<keyword evidence="1" id="KW-0812">Transmembrane</keyword>
<dbReference type="SUPFAM" id="SSF57845">
    <property type="entry name" value="B-box zinc-binding domain"/>
    <property type="match status" value="1"/>
</dbReference>
<feature type="transmembrane region" description="Helical" evidence="1">
    <location>
        <begin position="173"/>
        <end position="191"/>
    </location>
</feature>
<dbReference type="Proteomes" id="UP000422108">
    <property type="component" value="Chromosome"/>
</dbReference>
<dbReference type="Pfam" id="PF13174">
    <property type="entry name" value="TPR_6"/>
    <property type="match status" value="2"/>
</dbReference>
<dbReference type="Gene3D" id="1.25.40.10">
    <property type="entry name" value="Tetratricopeptide repeat domain"/>
    <property type="match status" value="1"/>
</dbReference>
<evidence type="ECO:0000259" key="2">
    <source>
        <dbReference type="PROSITE" id="PS50119"/>
    </source>
</evidence>
<feature type="domain" description="B box-type" evidence="2">
    <location>
        <begin position="1"/>
        <end position="45"/>
    </location>
</feature>
<reference evidence="3 4" key="1">
    <citation type="submission" date="2019-11" db="EMBL/GenBank/DDBJ databases">
        <title>Comparative genomics of hydrocarbon-degrading Desulfosarcina strains.</title>
        <authorList>
            <person name="Watanabe M."/>
            <person name="Kojima H."/>
            <person name="Fukui M."/>
        </authorList>
    </citation>
    <scope>NUCLEOTIDE SEQUENCE [LARGE SCALE GENOMIC DNA]</scope>
    <source>
        <strain evidence="4">oXyS1</strain>
    </source>
</reference>
<dbReference type="InterPro" id="IPR000315">
    <property type="entry name" value="Znf_B-box"/>
</dbReference>
<sequence length="480" mass="53940">MKQFCQYHPTKPAHWYCEKCNKALCPQCVDTRDMGGYRQGEKLHMCPNCNQQVQWLGVANIIDPFWKRISDFFIYPFSQRPLILMLGLSVLSALLLRPGLLGVLCQIVVWGITFKYAYAILQATASGDLTAPKLNSHTLSENFAPVVKQVGIYVAIAAAAGVVFARLGIAGGAIFLVLTTLFLPAMIILLVTTESLIQAINPMMFVTLAFRIGWGYLLMYLFYSILGGAPALLGRHVIQYLPPILQVFLFTLVKIYYTFIVYHLMGYVILQYHEDIGYEVNFDDFKDEETETLQAALEAEDSEIRLQRRVNQLIKDGDHDGARDLIENETAEDGISDPVLSDRYFTLLKMTGPTEKLIEHGRRHLDLIAQGGQKEAAVAAYLECLARDPGFAPEAGTLFKIGGWLNESGKRKEAIGAFNRLTKVYPEDPLVPKAYFRAAQIFNDNLLNPEKAKKILNGLLKKYPDHDIIPFVERYLGQMG</sequence>
<dbReference type="Pfam" id="PF00643">
    <property type="entry name" value="zf-B_box"/>
    <property type="match status" value="1"/>
</dbReference>
<evidence type="ECO:0000313" key="3">
    <source>
        <dbReference type="EMBL" id="BBO89443.1"/>
    </source>
</evidence>
<proteinExistence type="predicted"/>
<accession>A0A5K8A9R3</accession>
<dbReference type="GO" id="GO:0008270">
    <property type="term" value="F:zinc ion binding"/>
    <property type="evidence" value="ECO:0007669"/>
    <property type="project" value="InterPro"/>
</dbReference>
<dbReference type="InterPro" id="IPR019734">
    <property type="entry name" value="TPR_rpt"/>
</dbReference>
<gene>
    <name evidence="3" type="ORF">DSCOOX_26230</name>
</gene>
<organism evidence="3 4">
    <name type="scientific">Desulfosarcina ovata subsp. ovata</name>
    <dbReference type="NCBI Taxonomy" id="2752305"/>
    <lineage>
        <taxon>Bacteria</taxon>
        <taxon>Pseudomonadati</taxon>
        <taxon>Thermodesulfobacteriota</taxon>
        <taxon>Desulfobacteria</taxon>
        <taxon>Desulfobacterales</taxon>
        <taxon>Desulfosarcinaceae</taxon>
        <taxon>Desulfosarcina</taxon>
    </lineage>
</organism>
<dbReference type="SUPFAM" id="SSF48452">
    <property type="entry name" value="TPR-like"/>
    <property type="match status" value="1"/>
</dbReference>
<keyword evidence="1" id="KW-0472">Membrane</keyword>
<protein>
    <recommendedName>
        <fullName evidence="2">B box-type domain-containing protein</fullName>
    </recommendedName>
</protein>
<dbReference type="EMBL" id="AP021879">
    <property type="protein sequence ID" value="BBO89443.1"/>
    <property type="molecule type" value="Genomic_DNA"/>
</dbReference>
<dbReference type="InterPro" id="IPR011990">
    <property type="entry name" value="TPR-like_helical_dom_sf"/>
</dbReference>
<feature type="transmembrane region" description="Helical" evidence="1">
    <location>
        <begin position="107"/>
        <end position="129"/>
    </location>
</feature>
<keyword evidence="4" id="KW-1185">Reference proteome</keyword>
<dbReference type="AlphaFoldDB" id="A0A5K8A9R3"/>
<feature type="transmembrane region" description="Helical" evidence="1">
    <location>
        <begin position="82"/>
        <end position="101"/>
    </location>
</feature>
<dbReference type="RefSeq" id="WP_155314231.1">
    <property type="nucleotide sequence ID" value="NZ_AP021879.1"/>
</dbReference>
<feature type="transmembrane region" description="Helical" evidence="1">
    <location>
        <begin position="150"/>
        <end position="167"/>
    </location>
</feature>